<organism evidence="1 2">
    <name type="scientific">Methylorubrum populi</name>
    <dbReference type="NCBI Taxonomy" id="223967"/>
    <lineage>
        <taxon>Bacteria</taxon>
        <taxon>Pseudomonadati</taxon>
        <taxon>Pseudomonadota</taxon>
        <taxon>Alphaproteobacteria</taxon>
        <taxon>Hyphomicrobiales</taxon>
        <taxon>Methylobacteriaceae</taxon>
        <taxon>Methylorubrum</taxon>
    </lineage>
</organism>
<gene>
    <name evidence="1" type="ORF">MPPM_2029</name>
</gene>
<protein>
    <submittedName>
        <fullName evidence="1">Uncharacterized protein</fullName>
    </submittedName>
</protein>
<sequence length="144" mass="16401">MSKRSRYDLGAIMRRSWSLAREAATTIGDGARAHLAGAMRRAWADAKAAVAQETEKACLTSDDLIGHEEDYQGRLLKYVGIKPWSSKDGYDKRDYIVCEVNGRLKDKNLMYFHRSGQVDLFHFEVDTPYGKIWCHDNIESELLA</sequence>
<evidence type="ECO:0000313" key="1">
    <source>
        <dbReference type="EMBL" id="BAU90634.1"/>
    </source>
</evidence>
<accession>A0A160PDQ0</accession>
<reference evidence="1 2" key="1">
    <citation type="journal article" date="2016" name="Genome Announc.">
        <title>Complete Genome Sequence of Methylobacterium populi P-1M, Isolated from Pink-Pigmented Household Biofilm.</title>
        <authorList>
            <person name="Morohoshi T."/>
            <person name="Ikeda T."/>
        </authorList>
    </citation>
    <scope>NUCLEOTIDE SEQUENCE [LARGE SCALE GENOMIC DNA]</scope>
    <source>
        <strain evidence="1 2">P-1M</strain>
    </source>
</reference>
<name>A0A160PDQ0_9HYPH</name>
<dbReference type="AlphaFoldDB" id="A0A160PDQ0"/>
<proteinExistence type="predicted"/>
<evidence type="ECO:0000313" key="2">
    <source>
        <dbReference type="Proteomes" id="UP000218288"/>
    </source>
</evidence>
<dbReference type="EMBL" id="AP014809">
    <property type="protein sequence ID" value="BAU90634.1"/>
    <property type="molecule type" value="Genomic_DNA"/>
</dbReference>
<dbReference type="Proteomes" id="UP000218288">
    <property type="component" value="Chromosome"/>
</dbReference>